<dbReference type="GO" id="GO:0006576">
    <property type="term" value="P:biogenic amine metabolic process"/>
    <property type="evidence" value="ECO:0007669"/>
    <property type="project" value="InterPro"/>
</dbReference>
<dbReference type="Pfam" id="PF10662">
    <property type="entry name" value="PduV-EutP"/>
    <property type="match status" value="1"/>
</dbReference>
<dbReference type="PANTHER" id="PTHR40453:SF1">
    <property type="entry name" value="PROTEIN YOEF"/>
    <property type="match status" value="1"/>
</dbReference>
<dbReference type="InterPro" id="IPR027417">
    <property type="entry name" value="P-loop_NTPase"/>
</dbReference>
<dbReference type="CDD" id="cd00882">
    <property type="entry name" value="Ras_like_GTPase"/>
    <property type="match status" value="1"/>
</dbReference>
<dbReference type="PATRIC" id="fig|1423782.4.peg.1796"/>
<gene>
    <name evidence="2" type="ORF">FD32_GL001723</name>
</gene>
<dbReference type="PIRSF" id="PIRSF036409">
    <property type="entry name" value="EutP_PduV"/>
    <property type="match status" value="1"/>
</dbReference>
<proteinExistence type="inferred from homology"/>
<dbReference type="Gene3D" id="3.40.50.300">
    <property type="entry name" value="P-loop containing nucleotide triphosphate hydrolases"/>
    <property type="match status" value="1"/>
</dbReference>
<dbReference type="STRING" id="1423782.FD32_GL001723"/>
<name>A0A0R1XPV3_9LACO</name>
<reference evidence="2 3" key="1">
    <citation type="journal article" date="2015" name="Genome Announc.">
        <title>Expanding the biotechnology potential of lactobacilli through comparative genomics of 213 strains and associated genera.</title>
        <authorList>
            <person name="Sun Z."/>
            <person name="Harris H.M."/>
            <person name="McCann A."/>
            <person name="Guo C."/>
            <person name="Argimon S."/>
            <person name="Zhang W."/>
            <person name="Yang X."/>
            <person name="Jeffery I.B."/>
            <person name="Cooney J.C."/>
            <person name="Kagawa T.F."/>
            <person name="Liu W."/>
            <person name="Song Y."/>
            <person name="Salvetti E."/>
            <person name="Wrobel A."/>
            <person name="Rasinkangas P."/>
            <person name="Parkhill J."/>
            <person name="Rea M.C."/>
            <person name="O'Sullivan O."/>
            <person name="Ritari J."/>
            <person name="Douillard F.P."/>
            <person name="Paul Ross R."/>
            <person name="Yang R."/>
            <person name="Briner A.E."/>
            <person name="Felis G.E."/>
            <person name="de Vos W.M."/>
            <person name="Barrangou R."/>
            <person name="Klaenhammer T.R."/>
            <person name="Caufield P.W."/>
            <person name="Cui Y."/>
            <person name="Zhang H."/>
            <person name="O'Toole P.W."/>
        </authorList>
    </citation>
    <scope>NUCLEOTIDE SEQUENCE [LARGE SCALE GENOMIC DNA]</scope>
    <source>
        <strain evidence="2 3">DSM 6035</strain>
    </source>
</reference>
<dbReference type="GO" id="GO:0005524">
    <property type="term" value="F:ATP binding"/>
    <property type="evidence" value="ECO:0007669"/>
    <property type="project" value="UniProtKB-UniRule"/>
</dbReference>
<dbReference type="EMBL" id="AZGM01000040">
    <property type="protein sequence ID" value="KRM28620.1"/>
    <property type="molecule type" value="Genomic_DNA"/>
</dbReference>
<keyword evidence="1" id="KW-0547">Nucleotide-binding</keyword>
<dbReference type="PANTHER" id="PTHR40453">
    <property type="entry name" value="PROTEIN YOEF"/>
    <property type="match status" value="1"/>
</dbReference>
<accession>A0A0R1XPV3</accession>
<dbReference type="SUPFAM" id="SSF52540">
    <property type="entry name" value="P-loop containing nucleoside triphosphate hydrolases"/>
    <property type="match status" value="1"/>
</dbReference>
<evidence type="ECO:0000256" key="1">
    <source>
        <dbReference type="PIRNR" id="PIRNR036409"/>
    </source>
</evidence>
<dbReference type="NCBIfam" id="TIGR02528">
    <property type="entry name" value="EutP"/>
    <property type="match status" value="1"/>
</dbReference>
<dbReference type="AlphaFoldDB" id="A0A0R1XPV3"/>
<keyword evidence="3" id="KW-1185">Reference proteome</keyword>
<evidence type="ECO:0000313" key="3">
    <source>
        <dbReference type="Proteomes" id="UP000051412"/>
    </source>
</evidence>
<evidence type="ECO:0000313" key="2">
    <source>
        <dbReference type="EMBL" id="KRM28620.1"/>
    </source>
</evidence>
<comment type="caution">
    <text evidence="2">The sequence shown here is derived from an EMBL/GenBank/DDBJ whole genome shotgun (WGS) entry which is preliminary data.</text>
</comment>
<dbReference type="InterPro" id="IPR012381">
    <property type="entry name" value="EutP_PduV"/>
</dbReference>
<comment type="similarity">
    <text evidence="1">Belongs to the EutP/PduV family.</text>
</comment>
<sequence length="139" mass="15586">MLIGPIGCGKTTLMQRLKNEKIQYDKTQTLEFSANFIDTPGEYMEHHNMMRYLRTTSTDADIVVLLQSATDRRLIYPAGFCSAFPKPTLGLVTKIDKATADDIEYSRKLLLTAGVKKVIPISSMTGQNIDQVREALKND</sequence>
<dbReference type="Proteomes" id="UP000051412">
    <property type="component" value="Unassembled WGS sequence"/>
</dbReference>
<organism evidence="2 3">
    <name type="scientific">Limosilactobacillus panis DSM 6035</name>
    <dbReference type="NCBI Taxonomy" id="1423782"/>
    <lineage>
        <taxon>Bacteria</taxon>
        <taxon>Bacillati</taxon>
        <taxon>Bacillota</taxon>
        <taxon>Bacilli</taxon>
        <taxon>Lactobacillales</taxon>
        <taxon>Lactobacillaceae</taxon>
        <taxon>Limosilactobacillus</taxon>
    </lineage>
</organism>
<protein>
    <submittedName>
        <fullName evidence="2">Ethanolamine utilization protein, EutP</fullName>
    </submittedName>
</protein>